<proteinExistence type="predicted"/>
<protein>
    <recommendedName>
        <fullName evidence="3">N-acetyltransferase domain-containing protein</fullName>
    </recommendedName>
</protein>
<dbReference type="Pfam" id="PF12746">
    <property type="entry name" value="GNAT_acetyltran"/>
    <property type="match status" value="1"/>
</dbReference>
<keyword evidence="2" id="KW-1185">Reference proteome</keyword>
<dbReference type="InterPro" id="IPR016181">
    <property type="entry name" value="Acyl_CoA_acyltransferase"/>
</dbReference>
<dbReference type="InterPro" id="IPR027365">
    <property type="entry name" value="GNAT_acetyltra_YdfB-like"/>
</dbReference>
<dbReference type="Proteomes" id="UP000186058">
    <property type="component" value="Unassembled WGS sequence"/>
</dbReference>
<accession>A0ABX3EHD7</accession>
<gene>
    <name evidence="1" type="ORF">A3844_28575</name>
</gene>
<name>A0ABX3EHD7_9BACL</name>
<evidence type="ECO:0000313" key="1">
    <source>
        <dbReference type="EMBL" id="OKP79485.1"/>
    </source>
</evidence>
<organism evidence="1 2">
    <name type="scientific">Paenibacillus helianthi</name>
    <dbReference type="NCBI Taxonomy" id="1349432"/>
    <lineage>
        <taxon>Bacteria</taxon>
        <taxon>Bacillati</taxon>
        <taxon>Bacillota</taxon>
        <taxon>Bacilli</taxon>
        <taxon>Bacillales</taxon>
        <taxon>Paenibacillaceae</taxon>
        <taxon>Paenibacillus</taxon>
    </lineage>
</organism>
<dbReference type="SUPFAM" id="SSF55729">
    <property type="entry name" value="Acyl-CoA N-acyltransferases (Nat)"/>
    <property type="match status" value="1"/>
</dbReference>
<dbReference type="EMBL" id="LVWI01000092">
    <property type="protein sequence ID" value="OKP79485.1"/>
    <property type="molecule type" value="Genomic_DNA"/>
</dbReference>
<reference evidence="1 2" key="1">
    <citation type="submission" date="2016-03" db="EMBL/GenBank/DDBJ databases">
        <authorList>
            <person name="Sant'Anna F.H."/>
            <person name="Ambrosini A."/>
            <person name="Souza R."/>
            <person name="Bach E."/>
            <person name="Fernandes G."/>
            <person name="Balsanelli E."/>
            <person name="Baura V.A."/>
            <person name="Souza E.M."/>
            <person name="Passaglia L."/>
        </authorList>
    </citation>
    <scope>NUCLEOTIDE SEQUENCE [LARGE SCALE GENOMIC DNA]</scope>
    <source>
        <strain evidence="1 2">P26E</strain>
    </source>
</reference>
<comment type="caution">
    <text evidence="1">The sequence shown here is derived from an EMBL/GenBank/DDBJ whole genome shotgun (WGS) entry which is preliminary data.</text>
</comment>
<evidence type="ECO:0000313" key="2">
    <source>
        <dbReference type="Proteomes" id="UP000186058"/>
    </source>
</evidence>
<dbReference type="Gene3D" id="3.40.630.30">
    <property type="match status" value="1"/>
</dbReference>
<sequence>MEMVDLKVLRHKNYVNADKIYDWVEAWGSDEHLDKAGCGCYIRYQDTIVSWSISDCYARDRIAVGIHTDSSYRKMGLANKAASAVVQSCFDKGYNIVEWLCVSTDVGSKAIAHRKPD</sequence>
<evidence type="ECO:0008006" key="3">
    <source>
        <dbReference type="Google" id="ProtNLM"/>
    </source>
</evidence>